<dbReference type="SUPFAM" id="SSF81995">
    <property type="entry name" value="beta-sandwich domain of Sec23/24"/>
    <property type="match status" value="1"/>
</dbReference>
<dbReference type="GeneID" id="131804238"/>
<sequence length="269" mass="31077">MSTKKNIAFEKNRKMDNLEEVISRQEEIIQQLQQQMEQQQQQMQLQQQQLQIQMQQQPQNERPQQQQNNGLTLNLCPKDILEQFRKLKPLDKNHNPRAFTRSVESVIELCNGNQEILKYGLNIVANEKIQGDYGKRIRMLEIGAAWNKLKKEILISSQPMKTYAEIYNFCRKALIMVLLLMSLVQLSQATPLISQINENHGFIETKTGDVELVNETYTIIHIINISEIEGILNNISINIASLDLNSNSVLQNEINLIRSKIKTLLPPDS</sequence>
<keyword evidence="1" id="KW-0175">Coiled coil</keyword>
<evidence type="ECO:0000313" key="2">
    <source>
        <dbReference type="Proteomes" id="UP001652621"/>
    </source>
</evidence>
<feature type="coiled-coil region" evidence="1">
    <location>
        <begin position="15"/>
        <end position="56"/>
    </location>
</feature>
<proteinExistence type="predicted"/>
<evidence type="ECO:0000256" key="1">
    <source>
        <dbReference type="SAM" id="Coils"/>
    </source>
</evidence>
<protein>
    <submittedName>
        <fullName evidence="3">Type-2 histone deacetylase 2-like</fullName>
    </submittedName>
</protein>
<evidence type="ECO:0000313" key="3">
    <source>
        <dbReference type="RefSeq" id="XP_058982799.1"/>
    </source>
</evidence>
<dbReference type="RefSeq" id="XP_058982799.1">
    <property type="nucleotide sequence ID" value="XM_059126816.1"/>
</dbReference>
<accession>A0ABM3VAJ1</accession>
<keyword evidence="2" id="KW-1185">Reference proteome</keyword>
<dbReference type="Proteomes" id="UP001652621">
    <property type="component" value="Unplaced"/>
</dbReference>
<organism evidence="2 3">
    <name type="scientific">Musca domestica</name>
    <name type="common">House fly</name>
    <dbReference type="NCBI Taxonomy" id="7370"/>
    <lineage>
        <taxon>Eukaryota</taxon>
        <taxon>Metazoa</taxon>
        <taxon>Ecdysozoa</taxon>
        <taxon>Arthropoda</taxon>
        <taxon>Hexapoda</taxon>
        <taxon>Insecta</taxon>
        <taxon>Pterygota</taxon>
        <taxon>Neoptera</taxon>
        <taxon>Endopterygota</taxon>
        <taxon>Diptera</taxon>
        <taxon>Brachycera</taxon>
        <taxon>Muscomorpha</taxon>
        <taxon>Muscoidea</taxon>
        <taxon>Muscidae</taxon>
        <taxon>Musca</taxon>
    </lineage>
</organism>
<gene>
    <name evidence="3" type="primary">LOC131804238</name>
</gene>
<reference evidence="3" key="1">
    <citation type="submission" date="2025-08" db="UniProtKB">
        <authorList>
            <consortium name="RefSeq"/>
        </authorList>
    </citation>
    <scope>IDENTIFICATION</scope>
    <source>
        <strain evidence="3">Aabys</strain>
        <tissue evidence="3">Whole body</tissue>
    </source>
</reference>
<name>A0ABM3VAJ1_MUSDO</name>